<sequence length="371" mass="42332">MYTNYILFLINIHILYADDTPVTHLYGSGTDFTSANPIELRGIYSSVASTFRCDLLCHQDPQCCTFVFDLPICQLYEGSSNTGLIVNSSSTSRIVDEIIYHNINLSLTYNQSCNHCYSDRYLVCRNNTCQCLLNTYWDGKSKCNNQLFVDSKLSCQNDNWCRQDMNLTCQCGKCQCPVTTYWINKTCAPQLFAGASCNTGNQCRNDLNLVCSRISKICILMPIVKMNVINGTLPGNFSQLGIQLNSIGYEWFRAFDNNTYSYWNANSYNVSDYLLVTFNDTYLLHSLQLTVYGDGWHDPKAIDVYLDEEATCLDQSFAYLVITNLSYLTFAPNQFNNSIRPLAAKEVMINFERLSLNQIWLFELSFFGGLY</sequence>
<accession>A0A813XXD3</accession>
<dbReference type="InterPro" id="IPR008979">
    <property type="entry name" value="Galactose-bd-like_sf"/>
</dbReference>
<evidence type="ECO:0000256" key="1">
    <source>
        <dbReference type="SAM" id="SignalP"/>
    </source>
</evidence>
<evidence type="ECO:0000313" key="2">
    <source>
        <dbReference type="EMBL" id="CAF0877788.1"/>
    </source>
</evidence>
<keyword evidence="1" id="KW-0732">Signal</keyword>
<evidence type="ECO:0000313" key="3">
    <source>
        <dbReference type="EMBL" id="CAF3643086.1"/>
    </source>
</evidence>
<evidence type="ECO:0000313" key="4">
    <source>
        <dbReference type="Proteomes" id="UP000663891"/>
    </source>
</evidence>
<reference evidence="2" key="1">
    <citation type="submission" date="2021-02" db="EMBL/GenBank/DDBJ databases">
        <authorList>
            <person name="Nowell W R."/>
        </authorList>
    </citation>
    <scope>NUCLEOTIDE SEQUENCE</scope>
</reference>
<feature type="chain" id="PRO_5036223533" evidence="1">
    <location>
        <begin position="18"/>
        <end position="371"/>
    </location>
</feature>
<gene>
    <name evidence="3" type="ORF">OKA104_LOCUS8765</name>
    <name evidence="2" type="ORF">VCS650_LOCUS8076</name>
</gene>
<dbReference type="AlphaFoldDB" id="A0A813XXD3"/>
<organism evidence="2 4">
    <name type="scientific">Adineta steineri</name>
    <dbReference type="NCBI Taxonomy" id="433720"/>
    <lineage>
        <taxon>Eukaryota</taxon>
        <taxon>Metazoa</taxon>
        <taxon>Spiralia</taxon>
        <taxon>Gnathifera</taxon>
        <taxon>Rotifera</taxon>
        <taxon>Eurotatoria</taxon>
        <taxon>Bdelloidea</taxon>
        <taxon>Adinetida</taxon>
        <taxon>Adinetidae</taxon>
        <taxon>Adineta</taxon>
    </lineage>
</organism>
<comment type="caution">
    <text evidence="2">The sequence shown here is derived from an EMBL/GenBank/DDBJ whole genome shotgun (WGS) entry which is preliminary data.</text>
</comment>
<dbReference type="EMBL" id="CAJNON010000053">
    <property type="protein sequence ID" value="CAF0877788.1"/>
    <property type="molecule type" value="Genomic_DNA"/>
</dbReference>
<protein>
    <submittedName>
        <fullName evidence="2">Uncharacterized protein</fullName>
    </submittedName>
</protein>
<dbReference type="OrthoDB" id="10283135at2759"/>
<proteinExistence type="predicted"/>
<dbReference type="Proteomes" id="UP000663881">
    <property type="component" value="Unassembled WGS sequence"/>
</dbReference>
<dbReference type="SUPFAM" id="SSF49785">
    <property type="entry name" value="Galactose-binding domain-like"/>
    <property type="match status" value="1"/>
</dbReference>
<name>A0A813XXD3_9BILA</name>
<dbReference type="EMBL" id="CAJOAY010000360">
    <property type="protein sequence ID" value="CAF3643086.1"/>
    <property type="molecule type" value="Genomic_DNA"/>
</dbReference>
<feature type="signal peptide" evidence="1">
    <location>
        <begin position="1"/>
        <end position="17"/>
    </location>
</feature>
<dbReference type="Proteomes" id="UP000663891">
    <property type="component" value="Unassembled WGS sequence"/>
</dbReference>